<evidence type="ECO:0000313" key="2">
    <source>
        <dbReference type="EMBL" id="EWC85594.1"/>
    </source>
</evidence>
<reference evidence="2 3" key="1">
    <citation type="submission" date="2013-02" db="EMBL/GenBank/DDBJ databases">
        <title>The Genome Sequence of Plasmodium falciparum NF54.</title>
        <authorList>
            <consortium name="The Broad Institute Genome Sequencing Platform"/>
            <consortium name="The Broad Institute Genome Sequencing Center for Infectious Disease"/>
            <person name="Neafsey D."/>
            <person name="Cheeseman I."/>
            <person name="Volkman S."/>
            <person name="Adams J."/>
            <person name="Walker B."/>
            <person name="Young S.K."/>
            <person name="Zeng Q."/>
            <person name="Gargeya S."/>
            <person name="Fitzgerald M."/>
            <person name="Haas B."/>
            <person name="Abouelleil A."/>
            <person name="Alvarado L."/>
            <person name="Arachchi H.M."/>
            <person name="Berlin A.M."/>
            <person name="Chapman S.B."/>
            <person name="Dewar J."/>
            <person name="Goldberg J."/>
            <person name="Griggs A."/>
            <person name="Gujja S."/>
            <person name="Hansen M."/>
            <person name="Howarth C."/>
            <person name="Imamovic A."/>
            <person name="Larimer J."/>
            <person name="McCowan C."/>
            <person name="Murphy C."/>
            <person name="Neiman D."/>
            <person name="Pearson M."/>
            <person name="Priest M."/>
            <person name="Roberts A."/>
            <person name="Saif S."/>
            <person name="Shea T."/>
            <person name="Sisk P."/>
            <person name="Sykes S."/>
            <person name="Wortman J."/>
            <person name="Nusbaum C."/>
            <person name="Birren B."/>
        </authorList>
    </citation>
    <scope>NUCLEOTIDE SEQUENCE [LARGE SCALE GENOMIC DNA]</scope>
    <source>
        <strain evidence="2 3">NF54</strain>
    </source>
</reference>
<organism evidence="2 3">
    <name type="scientific">Plasmodium falciparum (isolate NF54)</name>
    <dbReference type="NCBI Taxonomy" id="5843"/>
    <lineage>
        <taxon>Eukaryota</taxon>
        <taxon>Sar</taxon>
        <taxon>Alveolata</taxon>
        <taxon>Apicomplexa</taxon>
        <taxon>Aconoidasida</taxon>
        <taxon>Haemosporida</taxon>
        <taxon>Plasmodiidae</taxon>
        <taxon>Plasmodium</taxon>
        <taxon>Plasmodium (Laverania)</taxon>
    </lineage>
</organism>
<name>W7JWW3_PLAFO</name>
<feature type="region of interest" description="Disordered" evidence="1">
    <location>
        <begin position="135"/>
        <end position="155"/>
    </location>
</feature>
<gene>
    <name evidence="2" type="ORF">PFNF54_05261</name>
</gene>
<dbReference type="Proteomes" id="UP000030673">
    <property type="component" value="Unassembled WGS sequence"/>
</dbReference>
<dbReference type="EMBL" id="KE123882">
    <property type="protein sequence ID" value="EWC85594.1"/>
    <property type="molecule type" value="Genomic_DNA"/>
</dbReference>
<accession>W7JWW3</accession>
<dbReference type="AlphaFoldDB" id="W7JWW3"/>
<keyword evidence="3" id="KW-1185">Reference proteome</keyword>
<proteinExistence type="predicted"/>
<evidence type="ECO:0000256" key="1">
    <source>
        <dbReference type="SAM" id="MobiDB-lite"/>
    </source>
</evidence>
<protein>
    <submittedName>
        <fullName evidence="2">Uncharacterized protein</fullName>
    </submittedName>
</protein>
<sequence length="155" mass="19105">MFYKINIMYKNYNNNNVIEREEYINNENLFFKEDILNDQKDNVQNKEYIKKKKMNIIYEKTIYDDNLNKKKQISNKYMCNTEVMYNNKKDHIKKLSPHNNNNKYIKTFSEKDTFYSTKTQHDSKKNKNYWSHMNLKRSEKKTLKEKKNEMNVSTH</sequence>
<feature type="compositionally biased region" description="Basic and acidic residues" evidence="1">
    <location>
        <begin position="136"/>
        <end position="149"/>
    </location>
</feature>
<evidence type="ECO:0000313" key="3">
    <source>
        <dbReference type="Proteomes" id="UP000030673"/>
    </source>
</evidence>